<feature type="non-terminal residue" evidence="2">
    <location>
        <position position="1"/>
    </location>
</feature>
<dbReference type="EMBL" id="BKCJ010233357">
    <property type="protein sequence ID" value="GEZ02711.1"/>
    <property type="molecule type" value="Genomic_DNA"/>
</dbReference>
<accession>A0A699HZK0</accession>
<gene>
    <name evidence="2" type="ORF">Tci_474684</name>
</gene>
<protein>
    <submittedName>
        <fullName evidence="2">Uncharacterized protein</fullName>
    </submittedName>
</protein>
<evidence type="ECO:0000256" key="1">
    <source>
        <dbReference type="SAM" id="MobiDB-lite"/>
    </source>
</evidence>
<evidence type="ECO:0000313" key="2">
    <source>
        <dbReference type="EMBL" id="GEZ02711.1"/>
    </source>
</evidence>
<name>A0A699HZK0_TANCI</name>
<sequence length="684" mass="81314">LRRSDNENTLSLTNLILRAILTDLQETLKRRWRYLIPAESHIHNHMLIPDYQDNKYQDFRYSDELSNLGSHFRVLILHSFSCVIMRLQILHSVLEQICANFEKKNKVWDQTAQALSSRIFMLENHDLYSKIDKYINENVKEAVQDALQAPVHERFRELSELKMKEILCDRMFKSGSYRSQPEHTTLYDTLEASMDCENMEEFMDATTKSCKRRCDDQDPLPPPPKDTNQPWKTTDTKDAPSSSSKQKPNSQSEQPIDDIPILDDMHLSDSEDTDADHLPKIKTKPGYLKPIPEEETPKTPKPYWFLWKIRDMVSVIKWYYKRIGKLKLTKANLEDKIDLTNPEGNRVVSDVSKPLPLAGPLGQVNIQPQCFFNKDLKYLISCDNDRRHALSISKLKAAYDQVFRLEELVPSLWIERERYYNVSVAYGISHWWFKHKEFYITRHCAPSDRREVRSHIKSLSVISVKTFSRYSYTFLREIVLRIADYKGYKISEADFKILHPNDFEDLYLLHLQGNLNHLSGVDKVHQFNPVNLWIRNLVIKKRVEDLQLRIKSYQTKLNLTQPNWDASYFLFKEYYTIVHKPRAIIYKDRNDQKKMMRENEVHKFSDGTLIRILEKLDHMVKNFRMFKFNPSMENRIWSEDDKRSKEFIEAIERRLKIMRIFRNLENFVSGRLRDVDYRLIQRAE</sequence>
<feature type="region of interest" description="Disordered" evidence="1">
    <location>
        <begin position="211"/>
        <end position="294"/>
    </location>
</feature>
<proteinExistence type="predicted"/>
<feature type="compositionally biased region" description="Basic and acidic residues" evidence="1">
    <location>
        <begin position="263"/>
        <end position="279"/>
    </location>
</feature>
<comment type="caution">
    <text evidence="2">The sequence shown here is derived from an EMBL/GenBank/DDBJ whole genome shotgun (WGS) entry which is preliminary data.</text>
</comment>
<dbReference type="AlphaFoldDB" id="A0A699HZK0"/>
<organism evidence="2">
    <name type="scientific">Tanacetum cinerariifolium</name>
    <name type="common">Dalmatian daisy</name>
    <name type="synonym">Chrysanthemum cinerariifolium</name>
    <dbReference type="NCBI Taxonomy" id="118510"/>
    <lineage>
        <taxon>Eukaryota</taxon>
        <taxon>Viridiplantae</taxon>
        <taxon>Streptophyta</taxon>
        <taxon>Embryophyta</taxon>
        <taxon>Tracheophyta</taxon>
        <taxon>Spermatophyta</taxon>
        <taxon>Magnoliopsida</taxon>
        <taxon>eudicotyledons</taxon>
        <taxon>Gunneridae</taxon>
        <taxon>Pentapetalae</taxon>
        <taxon>asterids</taxon>
        <taxon>campanulids</taxon>
        <taxon>Asterales</taxon>
        <taxon>Asteraceae</taxon>
        <taxon>Asteroideae</taxon>
        <taxon>Anthemideae</taxon>
        <taxon>Anthemidinae</taxon>
        <taxon>Tanacetum</taxon>
    </lineage>
</organism>
<reference evidence="2" key="1">
    <citation type="journal article" date="2019" name="Sci. Rep.">
        <title>Draft genome of Tanacetum cinerariifolium, the natural source of mosquito coil.</title>
        <authorList>
            <person name="Yamashiro T."/>
            <person name="Shiraishi A."/>
            <person name="Satake H."/>
            <person name="Nakayama K."/>
        </authorList>
    </citation>
    <scope>NUCLEOTIDE SEQUENCE</scope>
</reference>
<feature type="compositionally biased region" description="Low complexity" evidence="1">
    <location>
        <begin position="240"/>
        <end position="252"/>
    </location>
</feature>